<organism evidence="2 3">
    <name type="scientific">Trichosporon asahii var. asahii (strain ATCC 90039 / CBS 2479 / JCM 2466 / KCTC 7840 / NBRC 103889/ NCYC 2677 / UAMH 7654)</name>
    <name type="common">Yeast</name>
    <dbReference type="NCBI Taxonomy" id="1186058"/>
    <lineage>
        <taxon>Eukaryota</taxon>
        <taxon>Fungi</taxon>
        <taxon>Dikarya</taxon>
        <taxon>Basidiomycota</taxon>
        <taxon>Agaricomycotina</taxon>
        <taxon>Tremellomycetes</taxon>
        <taxon>Trichosporonales</taxon>
        <taxon>Trichosporonaceae</taxon>
        <taxon>Trichosporon</taxon>
    </lineage>
</organism>
<feature type="compositionally biased region" description="Low complexity" evidence="1">
    <location>
        <begin position="298"/>
        <end position="337"/>
    </location>
</feature>
<evidence type="ECO:0000313" key="2">
    <source>
        <dbReference type="EMBL" id="EJT50189.1"/>
    </source>
</evidence>
<feature type="region of interest" description="Disordered" evidence="1">
    <location>
        <begin position="293"/>
        <end position="339"/>
    </location>
</feature>
<sequence>MAPTSTTSAPSMPVTVPLRPVPAVGFFNATLIPPDAMISYAICRSLKVWYAPERPRPLDLKSEHSCCSSVQGAWNETLGCRLVNEQGKPFEDCLRGLDGTTPSSSAVVASATSGSANATQTQTQTQGNNKRKIAIERGWYTKRQEGGGNETNPSDNPSTTSPPSTTSDMPSTTSNPASTTSEPPDTTGVPGDGGPETPGDGGPSGFDVTEGPARTTIREPANSQEATLGDLLGDTPGVSRLAICKSYSEALLDATEQLVNDLSDSYIPLDPSTALCVAYVGPAAELTWEPQTWPSYMSTGNRTSTNTTSAASAASAASSAGTPSPAPSTTSGSQSGAWGPKHTEVLTDVYAAGLASVSACCAPDGKLRWPPLANSPCALPNNSKTLDAFAGCVAAMGAYAVCGENRTGQDGAGAWSWKSESGSGSGGGAPRRGVAAGLLLALVGAVAAVL</sequence>
<feature type="compositionally biased region" description="Low complexity" evidence="1">
    <location>
        <begin position="151"/>
        <end position="189"/>
    </location>
</feature>
<protein>
    <submittedName>
        <fullName evidence="2">Uncharacterized protein</fullName>
    </submittedName>
</protein>
<dbReference type="Proteomes" id="UP000002748">
    <property type="component" value="Unassembled WGS sequence"/>
</dbReference>
<dbReference type="GeneID" id="25984058"/>
<feature type="region of interest" description="Disordered" evidence="1">
    <location>
        <begin position="103"/>
        <end position="212"/>
    </location>
</feature>
<dbReference type="HOGENOM" id="CLU_611374_0_0_1"/>
<evidence type="ECO:0000256" key="1">
    <source>
        <dbReference type="SAM" id="MobiDB-lite"/>
    </source>
</evidence>
<reference evidence="2 3" key="1">
    <citation type="journal article" date="2012" name="Eukaryot. Cell">
        <title>Draft genome sequence of CBS 2479, the standard type strain of Trichosporon asahii.</title>
        <authorList>
            <person name="Yang R.Y."/>
            <person name="Li H.T."/>
            <person name="Zhu H."/>
            <person name="Zhou G.P."/>
            <person name="Wang M."/>
            <person name="Wang L."/>
        </authorList>
    </citation>
    <scope>NUCLEOTIDE SEQUENCE [LARGE SCALE GENOMIC DNA]</scope>
    <source>
        <strain evidence="3">ATCC 90039 / CBS 2479 / JCM 2466 / KCTC 7840 / NCYC 2677 / UAMH 7654</strain>
    </source>
</reference>
<dbReference type="RefSeq" id="XP_014181334.1">
    <property type="nucleotide sequence ID" value="XM_014325859.1"/>
</dbReference>
<gene>
    <name evidence="2" type="ORF">A1Q1_00544</name>
</gene>
<dbReference type="EMBL" id="ALBS01000125">
    <property type="protein sequence ID" value="EJT50189.1"/>
    <property type="molecule type" value="Genomic_DNA"/>
</dbReference>
<feature type="compositionally biased region" description="Low complexity" evidence="1">
    <location>
        <begin position="103"/>
        <end position="128"/>
    </location>
</feature>
<dbReference type="KEGG" id="tasa:A1Q1_00544"/>
<feature type="compositionally biased region" description="Gly residues" evidence="1">
    <location>
        <begin position="190"/>
        <end position="204"/>
    </location>
</feature>
<evidence type="ECO:0000313" key="3">
    <source>
        <dbReference type="Proteomes" id="UP000002748"/>
    </source>
</evidence>
<dbReference type="VEuPathDB" id="FungiDB:A1Q1_00544"/>
<name>J6EZU5_TRIAS</name>
<proteinExistence type="predicted"/>
<accession>J6EZU5</accession>
<dbReference type="AlphaFoldDB" id="J6EZU5"/>
<comment type="caution">
    <text evidence="2">The sequence shown here is derived from an EMBL/GenBank/DDBJ whole genome shotgun (WGS) entry which is preliminary data.</text>
</comment>